<proteinExistence type="predicted"/>
<accession>A0A8J5FZC6</accession>
<dbReference type="Gene3D" id="1.25.40.10">
    <property type="entry name" value="Tetratricopeptide repeat domain"/>
    <property type="match status" value="4"/>
</dbReference>
<dbReference type="PANTHER" id="PTHR47940">
    <property type="entry name" value="OS12G0283900 PROTEIN"/>
    <property type="match status" value="1"/>
</dbReference>
<feature type="repeat" description="PPR" evidence="2">
    <location>
        <begin position="528"/>
        <end position="562"/>
    </location>
</feature>
<dbReference type="PROSITE" id="PS51375">
    <property type="entry name" value="PPR"/>
    <property type="match status" value="7"/>
</dbReference>
<sequence>MECGTFLDCGSLRRVKFVERFVYPLCSCRYCSSRCYISCGIGGFRKQSLLWASWLPVTDAKSASSSELNKPIPSRKSFYLAGALGQEQLGKPHLEEQPRAKNVDMHIADPDALSGAQKEKAFDADCEKEGEEILGFEGNGKRNRRVERVDVHAISLSLMHAKTADDVKKELKNLDTLPLPVYSSMIRGLGAKKSLDSAFAIVEWLKWKNKETGSSVSPNLFIYNSLLSAVKLTQDFDKVDEVIEDMKSQGITPNVVTYNTLMSIYLEQDRYQDALNVLNDINNNGLSPSPVTYSTILLSYKKMGDAFGAVACFAQFRDKYQRGEIGKTNCDEWKNEFVKLEKFTISVCNFVMRKWLVNDVNPASNILKLLAVMDEALLKPNRVDFERLLWACTRDSHYTVAKEFYSKIRDMNNDISLSVCNHVIWLMGKAKKWWAALGVFEDLLEIGPNPNNLSYELILSHFNFLLTAARKKGMWKWGVRLINKMQEKGLRPGSREWNAVLVACSKASETSVAVQIFARMVEQGEKPTVVSYGALLSALEKGRLYDEALSVWEHMGKVNVKPNLYAYTILVSVYIGKGSPEMVEFALSEMRSVGIEPSVITFNAIISACAKNGMENAILEWFRRMKDYKLKPNETTYEILVEALARNGKPRLANEMYLRACDEGFQLSPKAYDAVSQSLRPIPKLSSSITGKEHPVQIMNHKIHLFAHSCILISLSPGDLRPKVDDEKAEQCKQNYMEDMV</sequence>
<dbReference type="Pfam" id="PF13812">
    <property type="entry name" value="PPR_3"/>
    <property type="match status" value="2"/>
</dbReference>
<dbReference type="Pfam" id="PF13041">
    <property type="entry name" value="PPR_2"/>
    <property type="match status" value="1"/>
</dbReference>
<feature type="repeat" description="PPR" evidence="2">
    <location>
        <begin position="219"/>
        <end position="253"/>
    </location>
</feature>
<evidence type="ECO:0000256" key="2">
    <source>
        <dbReference type="PROSITE-ProRule" id="PRU00708"/>
    </source>
</evidence>
<gene>
    <name evidence="3" type="ORF">ZIOFF_048493</name>
</gene>
<name>A0A8J5FZC6_ZINOF</name>
<dbReference type="AlphaFoldDB" id="A0A8J5FZC6"/>
<comment type="caution">
    <text evidence="3">The sequence shown here is derived from an EMBL/GenBank/DDBJ whole genome shotgun (WGS) entry which is preliminary data.</text>
</comment>
<feature type="repeat" description="PPR" evidence="2">
    <location>
        <begin position="633"/>
        <end position="667"/>
    </location>
</feature>
<organism evidence="3 4">
    <name type="scientific">Zingiber officinale</name>
    <name type="common">Ginger</name>
    <name type="synonym">Amomum zingiber</name>
    <dbReference type="NCBI Taxonomy" id="94328"/>
    <lineage>
        <taxon>Eukaryota</taxon>
        <taxon>Viridiplantae</taxon>
        <taxon>Streptophyta</taxon>
        <taxon>Embryophyta</taxon>
        <taxon>Tracheophyta</taxon>
        <taxon>Spermatophyta</taxon>
        <taxon>Magnoliopsida</taxon>
        <taxon>Liliopsida</taxon>
        <taxon>Zingiberales</taxon>
        <taxon>Zingiberaceae</taxon>
        <taxon>Zingiber</taxon>
    </lineage>
</organism>
<dbReference type="InterPro" id="IPR053343">
    <property type="entry name" value="PSII_mRNA-binding_protein"/>
</dbReference>
<dbReference type="InterPro" id="IPR011990">
    <property type="entry name" value="TPR-like_helical_dom_sf"/>
</dbReference>
<evidence type="ECO:0000313" key="4">
    <source>
        <dbReference type="Proteomes" id="UP000734854"/>
    </source>
</evidence>
<feature type="repeat" description="PPR" evidence="2">
    <location>
        <begin position="563"/>
        <end position="597"/>
    </location>
</feature>
<dbReference type="NCBIfam" id="TIGR00756">
    <property type="entry name" value="PPR"/>
    <property type="match status" value="5"/>
</dbReference>
<evidence type="ECO:0008006" key="5">
    <source>
        <dbReference type="Google" id="ProtNLM"/>
    </source>
</evidence>
<protein>
    <recommendedName>
        <fullName evidence="5">Pentatricopeptide repeat-containing protein</fullName>
    </recommendedName>
</protein>
<dbReference type="PANTHER" id="PTHR47940:SF1">
    <property type="entry name" value="PROTEIN LOW PHOTOSYNTHETIC EFFICIENCY 1, CHLOROPLASTIC"/>
    <property type="match status" value="1"/>
</dbReference>
<feature type="repeat" description="PPR" evidence="2">
    <location>
        <begin position="598"/>
        <end position="632"/>
    </location>
</feature>
<evidence type="ECO:0000313" key="3">
    <source>
        <dbReference type="EMBL" id="KAG6493506.1"/>
    </source>
</evidence>
<keyword evidence="4" id="KW-1185">Reference proteome</keyword>
<dbReference type="InterPro" id="IPR002885">
    <property type="entry name" value="PPR_rpt"/>
</dbReference>
<dbReference type="Proteomes" id="UP000734854">
    <property type="component" value="Unassembled WGS sequence"/>
</dbReference>
<keyword evidence="1" id="KW-0677">Repeat</keyword>
<feature type="repeat" description="PPR" evidence="2">
    <location>
        <begin position="254"/>
        <end position="288"/>
    </location>
</feature>
<reference evidence="3 4" key="1">
    <citation type="submission" date="2020-08" db="EMBL/GenBank/DDBJ databases">
        <title>Plant Genome Project.</title>
        <authorList>
            <person name="Zhang R.-G."/>
        </authorList>
    </citation>
    <scope>NUCLEOTIDE SEQUENCE [LARGE SCALE GENOMIC DNA]</scope>
    <source>
        <tissue evidence="3">Rhizome</tissue>
    </source>
</reference>
<evidence type="ECO:0000256" key="1">
    <source>
        <dbReference type="ARBA" id="ARBA00022737"/>
    </source>
</evidence>
<feature type="repeat" description="PPR" evidence="2">
    <location>
        <begin position="493"/>
        <end position="527"/>
    </location>
</feature>
<dbReference type="Pfam" id="PF01535">
    <property type="entry name" value="PPR"/>
    <property type="match status" value="2"/>
</dbReference>
<dbReference type="EMBL" id="JACMSC010000013">
    <property type="protein sequence ID" value="KAG6493506.1"/>
    <property type="molecule type" value="Genomic_DNA"/>
</dbReference>